<sequence>MKTYTEQEVKDLMRSAWWCGHEESRYAPNLNGSCNRDIRHLLRDHNEPNEEGEI</sequence>
<protein>
    <submittedName>
        <fullName evidence="1">Uncharacterized protein</fullName>
    </submittedName>
</protein>
<reference evidence="2" key="1">
    <citation type="submission" date="2015-11" db="EMBL/GenBank/DDBJ databases">
        <authorList>
            <person name="Alasiri N."/>
            <person name="Anany H."/>
            <person name="Kropinski A.M."/>
            <person name="Griffiths M.W."/>
        </authorList>
    </citation>
    <scope>NUCLEOTIDE SEQUENCE [LARGE SCALE GENOMIC DNA]</scope>
</reference>
<dbReference type="EMBL" id="KT990215">
    <property type="protein sequence ID" value="ALP47793.1"/>
    <property type="molecule type" value="Genomic_DNA"/>
</dbReference>
<dbReference type="GeneID" id="30309925"/>
<evidence type="ECO:0000313" key="1">
    <source>
        <dbReference type="EMBL" id="ALP47793.1"/>
    </source>
</evidence>
<proteinExistence type="predicted"/>
<keyword evidence="2" id="KW-1185">Reference proteome</keyword>
<organism evidence="1 2">
    <name type="scientific">Escherichia phage GA2A</name>
    <dbReference type="NCBI Taxonomy" id="1755695"/>
    <lineage>
        <taxon>Viruses</taxon>
        <taxon>Duplodnaviria</taxon>
        <taxon>Heunggongvirae</taxon>
        <taxon>Uroviricota</taxon>
        <taxon>Caudoviricetes</taxon>
        <taxon>Autographivirales</taxon>
        <taxon>Autotranscriptaviridae</taxon>
        <taxon>Studiervirinae</taxon>
        <taxon>Kayfunavirus</taxon>
        <taxon>Kayfunavirus GA2A</taxon>
    </lineage>
</organism>
<evidence type="ECO:0000313" key="2">
    <source>
        <dbReference type="Proteomes" id="UP000204484"/>
    </source>
</evidence>
<dbReference type="KEGG" id="vg:30309925"/>
<dbReference type="RefSeq" id="YP_009324962.1">
    <property type="nucleotide sequence ID" value="NC_031943.1"/>
</dbReference>
<gene>
    <name evidence="1" type="ORF">GA2A_26</name>
</gene>
<accession>A0A1B0TRB6</accession>
<dbReference type="OrthoDB" id="41605at10239"/>
<name>A0A1B0TRB6_9CAUD</name>
<dbReference type="Proteomes" id="UP000204484">
    <property type="component" value="Segment"/>
</dbReference>